<feature type="binding site" evidence="5">
    <location>
        <position position="25"/>
    </location>
    <ligand>
        <name>Fe cation</name>
        <dbReference type="ChEBI" id="CHEBI:24875"/>
        <label>1</label>
    </ligand>
</feature>
<feature type="binding site" evidence="5">
    <location>
        <position position="105"/>
    </location>
    <ligand>
        <name>Fe cation</name>
        <dbReference type="ChEBI" id="CHEBI:24875"/>
        <label>1</label>
    </ligand>
</feature>
<dbReference type="Pfam" id="PF00210">
    <property type="entry name" value="Ferritin"/>
    <property type="match status" value="1"/>
</dbReference>
<dbReference type="CDD" id="cd01056">
    <property type="entry name" value="Euk_Ferritin"/>
    <property type="match status" value="1"/>
</dbReference>
<name>A0A553PL43_TIGCA</name>
<dbReference type="OMA" id="MANLELF"/>
<dbReference type="EMBL" id="VCGU01000003">
    <property type="protein sequence ID" value="TRY78398.1"/>
    <property type="molecule type" value="Genomic_DNA"/>
</dbReference>
<keyword evidence="4 5" id="KW-0408">Iron</keyword>
<dbReference type="GO" id="GO:0006879">
    <property type="term" value="P:intracellular iron ion homeostasis"/>
    <property type="evidence" value="ECO:0007669"/>
    <property type="project" value="UniProtKB-KW"/>
</dbReference>
<proteinExistence type="inferred from homology"/>
<evidence type="ECO:0000313" key="9">
    <source>
        <dbReference type="Proteomes" id="UP000318571"/>
    </source>
</evidence>
<comment type="function">
    <text evidence="6">Stores iron in a soluble, non-toxic, readily available form. Important for iron homeostasis. Iron is taken up in the ferrous form and deposited as ferric hydroxides after oxidation.</text>
</comment>
<dbReference type="InterPro" id="IPR012347">
    <property type="entry name" value="Ferritin-like"/>
</dbReference>
<comment type="catalytic activity">
    <reaction evidence="6">
        <text>4 Fe(2+) + O2 + 4 H(+) = 4 Fe(3+) + 2 H2O</text>
        <dbReference type="Rhea" id="RHEA:11148"/>
        <dbReference type="ChEBI" id="CHEBI:15377"/>
        <dbReference type="ChEBI" id="CHEBI:15378"/>
        <dbReference type="ChEBI" id="CHEBI:15379"/>
        <dbReference type="ChEBI" id="CHEBI:29033"/>
        <dbReference type="ChEBI" id="CHEBI:29034"/>
        <dbReference type="EC" id="1.16.3.1"/>
    </reaction>
</comment>
<feature type="binding site" evidence="5">
    <location>
        <position position="60"/>
    </location>
    <ligand>
        <name>Fe cation</name>
        <dbReference type="ChEBI" id="CHEBI:24875"/>
        <label>1</label>
    </ligand>
</feature>
<evidence type="ECO:0000256" key="2">
    <source>
        <dbReference type="ARBA" id="ARBA00022434"/>
    </source>
</evidence>
<keyword evidence="9" id="KW-1185">Reference proteome</keyword>
<protein>
    <recommendedName>
        <fullName evidence="6">Ferritin</fullName>
        <ecNumber evidence="6">1.16.3.1</ecNumber>
    </recommendedName>
</protein>
<dbReference type="InterPro" id="IPR009078">
    <property type="entry name" value="Ferritin-like_SF"/>
</dbReference>
<dbReference type="InterPro" id="IPR001519">
    <property type="entry name" value="Ferritin"/>
</dbReference>
<dbReference type="SUPFAM" id="SSF47240">
    <property type="entry name" value="Ferritin-like"/>
    <property type="match status" value="1"/>
</dbReference>
<evidence type="ECO:0000256" key="1">
    <source>
        <dbReference type="ARBA" id="ARBA00007513"/>
    </source>
</evidence>
<dbReference type="OrthoDB" id="186462at2759"/>
<evidence type="ECO:0000259" key="7">
    <source>
        <dbReference type="PROSITE" id="PS50905"/>
    </source>
</evidence>
<comment type="caution">
    <text evidence="8">The sequence shown here is derived from an EMBL/GenBank/DDBJ whole genome shotgun (WGS) entry which is preliminary data.</text>
</comment>
<dbReference type="Gene3D" id="1.20.1260.10">
    <property type="match status" value="1"/>
</dbReference>
<comment type="similarity">
    <text evidence="1 6">Belongs to the ferritin family.</text>
</comment>
<dbReference type="FunFam" id="1.20.1260.10:FF:000002">
    <property type="entry name" value="Ferritin, mitochondrial"/>
    <property type="match status" value="1"/>
</dbReference>
<dbReference type="GO" id="GO:0008198">
    <property type="term" value="F:ferrous iron binding"/>
    <property type="evidence" value="ECO:0007669"/>
    <property type="project" value="TreeGrafter"/>
</dbReference>
<feature type="binding site" evidence="5">
    <location>
        <position position="63"/>
    </location>
    <ligand>
        <name>Fe cation</name>
        <dbReference type="ChEBI" id="CHEBI:24875"/>
        <label>1</label>
    </ligand>
</feature>
<feature type="binding site" evidence="5">
    <location>
        <position position="139"/>
    </location>
    <ligand>
        <name>Fe cation</name>
        <dbReference type="ChEBI" id="CHEBI:24875"/>
        <label>1</label>
    </ligand>
</feature>
<dbReference type="InterPro" id="IPR008331">
    <property type="entry name" value="Ferritin_DPS_dom"/>
</dbReference>
<dbReference type="PANTHER" id="PTHR11431:SF75">
    <property type="entry name" value="FERRITIN"/>
    <property type="match status" value="1"/>
</dbReference>
<dbReference type="EC" id="1.16.3.1" evidence="6"/>
<gene>
    <name evidence="8" type="ORF">TCAL_08982</name>
</gene>
<reference evidence="8 9" key="1">
    <citation type="journal article" date="2018" name="Nat. Ecol. Evol.">
        <title>Genomic signatures of mitonuclear coevolution across populations of Tigriopus californicus.</title>
        <authorList>
            <person name="Barreto F.S."/>
            <person name="Watson E.T."/>
            <person name="Lima T.G."/>
            <person name="Willett C.S."/>
            <person name="Edmands S."/>
            <person name="Li W."/>
            <person name="Burton R.S."/>
        </authorList>
    </citation>
    <scope>NUCLEOTIDE SEQUENCE [LARGE SCALE GENOMIC DNA]</scope>
    <source>
        <strain evidence="8 9">San Diego</strain>
    </source>
</reference>
<evidence type="ECO:0000313" key="8">
    <source>
        <dbReference type="EMBL" id="TRY78398.1"/>
    </source>
</evidence>
<keyword evidence="6" id="KW-0560">Oxidoreductase</keyword>
<dbReference type="GO" id="GO:0008199">
    <property type="term" value="F:ferric iron binding"/>
    <property type="evidence" value="ECO:0007669"/>
    <property type="project" value="InterPro"/>
</dbReference>
<evidence type="ECO:0000256" key="6">
    <source>
        <dbReference type="RuleBase" id="RU361145"/>
    </source>
</evidence>
<evidence type="ECO:0000256" key="5">
    <source>
        <dbReference type="PIRSR" id="PIRSR601519-1"/>
    </source>
</evidence>
<dbReference type="GO" id="GO:0006826">
    <property type="term" value="P:iron ion transport"/>
    <property type="evidence" value="ECO:0007669"/>
    <property type="project" value="InterPro"/>
</dbReference>
<dbReference type="PROSITE" id="PS50905">
    <property type="entry name" value="FERRITIN_LIKE"/>
    <property type="match status" value="1"/>
</dbReference>
<feature type="domain" description="Ferritin-like diiron" evidence="7">
    <location>
        <begin position="8"/>
        <end position="157"/>
    </location>
</feature>
<evidence type="ECO:0000256" key="4">
    <source>
        <dbReference type="ARBA" id="ARBA00023004"/>
    </source>
</evidence>
<evidence type="ECO:0000256" key="3">
    <source>
        <dbReference type="ARBA" id="ARBA00022723"/>
    </source>
</evidence>
<dbReference type="STRING" id="6832.A0A553PL43"/>
<dbReference type="Proteomes" id="UP000318571">
    <property type="component" value="Chromosome 11"/>
</dbReference>
<accession>A0A553PL43</accession>
<sequence>MANSIIRQNYPTDLEAGINKQINMELFASYTYGAMYAYFSRDDLAKHGFAKFFRESSDEERDHAYKLIKYQNMRGGRVAFQDVAKPVKVNFEGPLEAIEDALALEKTVNQSLLDLHKMATSQGDPQLPFFLEGAFLKDQVKTAKKLGDMITKVKRAGEGVGLHIIDQELKLQ</sequence>
<keyword evidence="2 6" id="KW-0409">Iron storage</keyword>
<dbReference type="PANTHER" id="PTHR11431">
    <property type="entry name" value="FERRITIN"/>
    <property type="match status" value="1"/>
</dbReference>
<organism evidence="8 9">
    <name type="scientific">Tigriopus californicus</name>
    <name type="common">Marine copepod</name>
    <dbReference type="NCBI Taxonomy" id="6832"/>
    <lineage>
        <taxon>Eukaryota</taxon>
        <taxon>Metazoa</taxon>
        <taxon>Ecdysozoa</taxon>
        <taxon>Arthropoda</taxon>
        <taxon>Crustacea</taxon>
        <taxon>Multicrustacea</taxon>
        <taxon>Hexanauplia</taxon>
        <taxon>Copepoda</taxon>
        <taxon>Harpacticoida</taxon>
        <taxon>Harpacticidae</taxon>
        <taxon>Tigriopus</taxon>
    </lineage>
</organism>
<dbReference type="GO" id="GO:0004322">
    <property type="term" value="F:ferroxidase activity"/>
    <property type="evidence" value="ECO:0007669"/>
    <property type="project" value="UniProtKB-EC"/>
</dbReference>
<dbReference type="GO" id="GO:0005737">
    <property type="term" value="C:cytoplasm"/>
    <property type="evidence" value="ECO:0007669"/>
    <property type="project" value="TreeGrafter"/>
</dbReference>
<keyword evidence="3 5" id="KW-0479">Metal-binding</keyword>
<dbReference type="InterPro" id="IPR009040">
    <property type="entry name" value="Ferritin-like_diiron"/>
</dbReference>
<dbReference type="AlphaFoldDB" id="A0A553PL43"/>